<dbReference type="KEGG" id="mde:101900952"/>
<feature type="chain" id="PRO_5014313774" evidence="3">
    <location>
        <begin position="18"/>
        <end position="386"/>
    </location>
</feature>
<feature type="compositionally biased region" description="Basic and acidic residues" evidence="2">
    <location>
        <begin position="46"/>
        <end position="57"/>
    </location>
</feature>
<dbReference type="EnsemblMetazoa" id="MDOA004785-RA">
    <property type="protein sequence ID" value="MDOA004785-PA"/>
    <property type="gene ID" value="MDOA004785"/>
</dbReference>
<proteinExistence type="evidence at transcript level"/>
<dbReference type="EMBL" id="KA647420">
    <property type="protein sequence ID" value="AFP62049.1"/>
    <property type="molecule type" value="mRNA"/>
</dbReference>
<dbReference type="VEuPathDB" id="VectorBase:MDOMA2_000357"/>
<accession>T1PH08</accession>
<protein>
    <submittedName>
        <fullName evidence="4">Cuticle protein</fullName>
    </submittedName>
    <submittedName>
        <fullName evidence="7">Histidine-rich protein PFHRP-II</fullName>
    </submittedName>
</protein>
<organism evidence="4">
    <name type="scientific">Musca domestica</name>
    <name type="common">House fly</name>
    <dbReference type="NCBI Taxonomy" id="7370"/>
    <lineage>
        <taxon>Eukaryota</taxon>
        <taxon>Metazoa</taxon>
        <taxon>Ecdysozoa</taxon>
        <taxon>Arthropoda</taxon>
        <taxon>Hexapoda</taxon>
        <taxon>Insecta</taxon>
        <taxon>Pterygota</taxon>
        <taxon>Neoptera</taxon>
        <taxon>Endopterygota</taxon>
        <taxon>Diptera</taxon>
        <taxon>Brachycera</taxon>
        <taxon>Muscomorpha</taxon>
        <taxon>Muscoidea</taxon>
        <taxon>Muscidae</taxon>
        <taxon>Musca</taxon>
    </lineage>
</organism>
<evidence type="ECO:0000313" key="5">
    <source>
        <dbReference type="EnsemblMetazoa" id="MDOA004785-PA"/>
    </source>
</evidence>
<dbReference type="InterPro" id="IPR000618">
    <property type="entry name" value="Insect_cuticle"/>
</dbReference>
<evidence type="ECO:0000256" key="1">
    <source>
        <dbReference type="PROSITE-ProRule" id="PRU00497"/>
    </source>
</evidence>
<dbReference type="Pfam" id="PF00379">
    <property type="entry name" value="Chitin_bind_4"/>
    <property type="match status" value="1"/>
</dbReference>
<name>T1PH08_MUSDO</name>
<feature type="region of interest" description="Disordered" evidence="2">
    <location>
        <begin position="38"/>
        <end position="57"/>
    </location>
</feature>
<feature type="signal peptide" evidence="3">
    <location>
        <begin position="1"/>
        <end position="17"/>
    </location>
</feature>
<dbReference type="GO" id="GO:0062129">
    <property type="term" value="C:chitin-based extracellular matrix"/>
    <property type="evidence" value="ECO:0007669"/>
    <property type="project" value="TreeGrafter"/>
</dbReference>
<evidence type="ECO:0000256" key="3">
    <source>
        <dbReference type="SAM" id="SignalP"/>
    </source>
</evidence>
<evidence type="ECO:0000313" key="7">
    <source>
        <dbReference type="RefSeq" id="XP_005178026.1"/>
    </source>
</evidence>
<feature type="compositionally biased region" description="Basic and acidic residues" evidence="2">
    <location>
        <begin position="301"/>
        <end position="318"/>
    </location>
</feature>
<keyword evidence="6" id="KW-1185">Reference proteome</keyword>
<gene>
    <name evidence="5" type="primary">101900952</name>
    <name evidence="7" type="synonym">LOC101900952</name>
</gene>
<dbReference type="VEuPathDB" id="VectorBase:MDOA004785"/>
<dbReference type="AlphaFoldDB" id="T1PH08"/>
<reference evidence="5" key="2">
    <citation type="submission" date="2020-05" db="UniProtKB">
        <authorList>
            <consortium name="EnsemblMetazoa"/>
        </authorList>
    </citation>
    <scope>IDENTIFICATION</scope>
    <source>
        <strain evidence="5">Aabys</strain>
    </source>
</reference>
<sequence>MKVFIIATALLVATCSASYHGAVSTQYASLDPHSHSYSYGYSDPNSQKHETRSHDGVTHGSYSYVDGHGHVQSVHYTADPHTGFHATGTNLPKGPAPLPALAHAAAYDGGHYAAGHAYHGPLAHITLTHEGVPHDTPEVAHAKAAHAAAYAAAAAAAAHSGDGGHHHLYKRSLWGGHAGYAHVAAPVVLTHGGVPVDTPDVQAAKAAHYAAHAKALGAAGHGHGAPLDTPEVSHAKAAHFAAHAAARSGHPGAASHAVAAHGFHIPVIHNGVPVETPEVQHAKAAHFAAVAKAAATAGPADHGDDGHYDGRWDGDHAGGHGGAPSHYATSAHHTPAGPYHGPLHIPVIHNGVPVEPAEVQHARAAHLNALAAESHNSVGHGYYGKW</sequence>
<dbReference type="GO" id="GO:0008010">
    <property type="term" value="F:structural constituent of chitin-based larval cuticle"/>
    <property type="evidence" value="ECO:0007669"/>
    <property type="project" value="TreeGrafter"/>
</dbReference>
<dbReference type="eggNOG" id="ENOG502STME">
    <property type="taxonomic scope" value="Eukaryota"/>
</dbReference>
<reference evidence="4" key="1">
    <citation type="submission" date="2012-08" db="EMBL/GenBank/DDBJ databases">
        <title>Transcriptome of adult Musca domestica launches a platform for comparative house fly gene expression and characterization of differential gene expression among resistant and susceptible house flies.</title>
        <authorList>
            <person name="Liu N."/>
            <person name="Zhang L."/>
            <person name="Li M."/>
            <person name="Reid W."/>
        </authorList>
    </citation>
    <scope>NUCLEOTIDE SEQUENCE</scope>
    <source>
        <strain evidence="4">ALHF</strain>
        <tissue evidence="4">Whole body</tissue>
    </source>
</reference>
<dbReference type="RefSeq" id="XP_005178026.1">
    <property type="nucleotide sequence ID" value="XM_005177969.3"/>
</dbReference>
<evidence type="ECO:0000313" key="6">
    <source>
        <dbReference type="Proteomes" id="UP001652621"/>
    </source>
</evidence>
<dbReference type="PANTHER" id="PTHR10380:SF196">
    <property type="entry name" value="CUTICULAR PROTEIN 72EA"/>
    <property type="match status" value="1"/>
</dbReference>
<feature type="region of interest" description="Disordered" evidence="2">
    <location>
        <begin position="296"/>
        <end position="342"/>
    </location>
</feature>
<evidence type="ECO:0000313" key="4">
    <source>
        <dbReference type="EMBL" id="AFP62049.1"/>
    </source>
</evidence>
<keyword evidence="3" id="KW-0732">Signal</keyword>
<dbReference type="PROSITE" id="PS51155">
    <property type="entry name" value="CHIT_BIND_RR_2"/>
    <property type="match status" value="1"/>
</dbReference>
<reference evidence="7" key="3">
    <citation type="submission" date="2025-04" db="UniProtKB">
        <authorList>
            <consortium name="RefSeq"/>
        </authorList>
    </citation>
    <scope>IDENTIFICATION</scope>
    <source>
        <strain evidence="7">Aabys</strain>
    </source>
</reference>
<keyword evidence="1" id="KW-0193">Cuticle</keyword>
<dbReference type="InterPro" id="IPR050468">
    <property type="entry name" value="Cuticle_Struct_Prot"/>
</dbReference>
<dbReference type="Proteomes" id="UP001652621">
    <property type="component" value="Unplaced"/>
</dbReference>
<dbReference type="OrthoDB" id="6515429at2759"/>
<dbReference type="PANTHER" id="PTHR10380">
    <property type="entry name" value="CUTICLE PROTEIN"/>
    <property type="match status" value="1"/>
</dbReference>
<dbReference type="STRING" id="7370.T1PH08"/>
<evidence type="ECO:0000256" key="2">
    <source>
        <dbReference type="SAM" id="MobiDB-lite"/>
    </source>
</evidence>